<keyword evidence="2" id="KW-1185">Reference proteome</keyword>
<sequence length="27" mass="3276">MHIIFFILSKKEAVSKVRQSFFYAQKE</sequence>
<dbReference type="Proteomes" id="UP000007509">
    <property type="component" value="Unassembled WGS sequence"/>
</dbReference>
<protein>
    <submittedName>
        <fullName evidence="1">Uncharacterized protein</fullName>
    </submittedName>
</protein>
<organism evidence="1 2">
    <name type="scientific">Chryseobacterium populi</name>
    <dbReference type="NCBI Taxonomy" id="1144316"/>
    <lineage>
        <taxon>Bacteria</taxon>
        <taxon>Pseudomonadati</taxon>
        <taxon>Bacteroidota</taxon>
        <taxon>Flavobacteriia</taxon>
        <taxon>Flavobacteriales</taxon>
        <taxon>Weeksellaceae</taxon>
        <taxon>Chryseobacterium group</taxon>
        <taxon>Chryseobacterium</taxon>
    </lineage>
</organism>
<feature type="non-terminal residue" evidence="1">
    <location>
        <position position="27"/>
    </location>
</feature>
<comment type="caution">
    <text evidence="1">The sequence shown here is derived from an EMBL/GenBank/DDBJ whole genome shotgun (WGS) entry which is preliminary data.</text>
</comment>
<evidence type="ECO:0000313" key="1">
    <source>
        <dbReference type="EMBL" id="EJL70992.1"/>
    </source>
</evidence>
<evidence type="ECO:0000313" key="2">
    <source>
        <dbReference type="Proteomes" id="UP000007509"/>
    </source>
</evidence>
<dbReference type="EMBL" id="AKJY01000046">
    <property type="protein sequence ID" value="EJL70992.1"/>
    <property type="molecule type" value="Genomic_DNA"/>
</dbReference>
<name>J2SZA1_9FLAO</name>
<accession>J2SZA1</accession>
<proteinExistence type="predicted"/>
<dbReference type="AlphaFoldDB" id="J2SZA1"/>
<reference evidence="1 2" key="1">
    <citation type="journal article" date="2012" name="J. Bacteriol.">
        <title>Twenty-one genome sequences from Pseudomonas species and 19 genome sequences from diverse bacteria isolated from the rhizosphere and endosphere of Populus deltoides.</title>
        <authorList>
            <person name="Brown S.D."/>
            <person name="Utturkar S.M."/>
            <person name="Klingeman D.M."/>
            <person name="Johnson C.M."/>
            <person name="Martin S.L."/>
            <person name="Land M.L."/>
            <person name="Lu T.Y."/>
            <person name="Schadt C.W."/>
            <person name="Doktycz M.J."/>
            <person name="Pelletier D.A."/>
        </authorList>
    </citation>
    <scope>NUCLEOTIDE SEQUENCE [LARGE SCALE GENOMIC DNA]</scope>
    <source>
        <strain evidence="1 2">CF314</strain>
    </source>
</reference>
<gene>
    <name evidence="1" type="ORF">PMI13_02555</name>
</gene>